<dbReference type="Pfam" id="PF00672">
    <property type="entry name" value="HAMP"/>
    <property type="match status" value="1"/>
</dbReference>
<dbReference type="EC" id="3.1.4.52" evidence="1"/>
<dbReference type="Pfam" id="PF00563">
    <property type="entry name" value="EAL"/>
    <property type="match status" value="1"/>
</dbReference>
<reference evidence="8 9" key="1">
    <citation type="submission" date="2019-03" db="EMBL/GenBank/DDBJ databases">
        <title>Genomic Encyclopedia of Type Strains, Phase IV (KMG-IV): sequencing the most valuable type-strain genomes for metagenomic binning, comparative biology and taxonomic classification.</title>
        <authorList>
            <person name="Goeker M."/>
        </authorList>
    </citation>
    <scope>NUCLEOTIDE SEQUENCE [LARGE SCALE GENOMIC DNA]</scope>
    <source>
        <strain evidence="8 9">DSM 25287</strain>
    </source>
</reference>
<dbReference type="SUPFAM" id="SSF55781">
    <property type="entry name" value="GAF domain-like"/>
    <property type="match status" value="1"/>
</dbReference>
<dbReference type="SUPFAM" id="SSF55785">
    <property type="entry name" value="PYP-like sensor domain (PAS domain)"/>
    <property type="match status" value="1"/>
</dbReference>
<dbReference type="GO" id="GO:0071111">
    <property type="term" value="F:cyclic-guanylate-specific phosphodiesterase activity"/>
    <property type="evidence" value="ECO:0007669"/>
    <property type="project" value="UniProtKB-EC"/>
</dbReference>
<dbReference type="Pfam" id="PF13188">
    <property type="entry name" value="PAS_8"/>
    <property type="match status" value="1"/>
</dbReference>
<organism evidence="8 9">
    <name type="scientific">Plasticicumulans lactativorans</name>
    <dbReference type="NCBI Taxonomy" id="1133106"/>
    <lineage>
        <taxon>Bacteria</taxon>
        <taxon>Pseudomonadati</taxon>
        <taxon>Pseudomonadota</taxon>
        <taxon>Gammaproteobacteria</taxon>
        <taxon>Candidatus Competibacteraceae</taxon>
        <taxon>Plasticicumulans</taxon>
    </lineage>
</organism>
<keyword evidence="3" id="KW-1133">Transmembrane helix</keyword>
<dbReference type="SUPFAM" id="SSF158472">
    <property type="entry name" value="HAMP domain-like"/>
    <property type="match status" value="1"/>
</dbReference>
<evidence type="ECO:0000256" key="2">
    <source>
        <dbReference type="ARBA" id="ARBA00022636"/>
    </source>
</evidence>
<proteinExistence type="predicted"/>
<evidence type="ECO:0000313" key="8">
    <source>
        <dbReference type="EMBL" id="TCO81205.1"/>
    </source>
</evidence>
<dbReference type="InterPro" id="IPR001633">
    <property type="entry name" value="EAL_dom"/>
</dbReference>
<dbReference type="AlphaFoldDB" id="A0A4R2L5T8"/>
<dbReference type="InterPro" id="IPR035965">
    <property type="entry name" value="PAS-like_dom_sf"/>
</dbReference>
<feature type="domain" description="GGDEF" evidence="7">
    <location>
        <begin position="594"/>
        <end position="727"/>
    </location>
</feature>
<dbReference type="OrthoDB" id="8553030at2"/>
<protein>
    <recommendedName>
        <fullName evidence="1">cyclic-guanylate-specific phosphodiesterase</fullName>
        <ecNumber evidence="1">3.1.4.52</ecNumber>
    </recommendedName>
</protein>
<dbReference type="RefSeq" id="WP_132541812.1">
    <property type="nucleotide sequence ID" value="NZ_SLWY01000009.1"/>
</dbReference>
<dbReference type="CDD" id="cd06225">
    <property type="entry name" value="HAMP"/>
    <property type="match status" value="1"/>
</dbReference>
<dbReference type="PANTHER" id="PTHR44757:SF2">
    <property type="entry name" value="BIOFILM ARCHITECTURE MAINTENANCE PROTEIN MBAA"/>
    <property type="match status" value="1"/>
</dbReference>
<evidence type="ECO:0000259" key="4">
    <source>
        <dbReference type="PROSITE" id="PS50112"/>
    </source>
</evidence>
<name>A0A4R2L5T8_9GAMM</name>
<dbReference type="Gene3D" id="3.30.450.40">
    <property type="match status" value="1"/>
</dbReference>
<feature type="domain" description="EAL" evidence="5">
    <location>
        <begin position="736"/>
        <end position="991"/>
    </location>
</feature>
<dbReference type="InterPro" id="IPR000160">
    <property type="entry name" value="GGDEF_dom"/>
</dbReference>
<dbReference type="Pfam" id="PF00990">
    <property type="entry name" value="GGDEF"/>
    <property type="match status" value="1"/>
</dbReference>
<dbReference type="Gene3D" id="6.10.340.10">
    <property type="match status" value="1"/>
</dbReference>
<dbReference type="Gene3D" id="3.30.450.20">
    <property type="entry name" value="PAS domain"/>
    <property type="match status" value="1"/>
</dbReference>
<dbReference type="SMART" id="SM00052">
    <property type="entry name" value="EAL"/>
    <property type="match status" value="1"/>
</dbReference>
<dbReference type="InterPro" id="IPR003660">
    <property type="entry name" value="HAMP_dom"/>
</dbReference>
<dbReference type="Proteomes" id="UP000295765">
    <property type="component" value="Unassembled WGS sequence"/>
</dbReference>
<dbReference type="PANTHER" id="PTHR44757">
    <property type="entry name" value="DIGUANYLATE CYCLASE DGCP"/>
    <property type="match status" value="1"/>
</dbReference>
<dbReference type="EMBL" id="SLWY01000009">
    <property type="protein sequence ID" value="TCO81205.1"/>
    <property type="molecule type" value="Genomic_DNA"/>
</dbReference>
<keyword evidence="2" id="KW-0973">c-di-GMP</keyword>
<dbReference type="GO" id="GO:0016020">
    <property type="term" value="C:membrane"/>
    <property type="evidence" value="ECO:0007669"/>
    <property type="project" value="InterPro"/>
</dbReference>
<evidence type="ECO:0000256" key="3">
    <source>
        <dbReference type="SAM" id="Phobius"/>
    </source>
</evidence>
<dbReference type="InterPro" id="IPR000014">
    <property type="entry name" value="PAS"/>
</dbReference>
<dbReference type="InterPro" id="IPR029787">
    <property type="entry name" value="Nucleotide_cyclase"/>
</dbReference>
<dbReference type="InterPro" id="IPR035919">
    <property type="entry name" value="EAL_sf"/>
</dbReference>
<dbReference type="Gene3D" id="3.20.20.450">
    <property type="entry name" value="EAL domain"/>
    <property type="match status" value="1"/>
</dbReference>
<dbReference type="CDD" id="cd01948">
    <property type="entry name" value="EAL"/>
    <property type="match status" value="1"/>
</dbReference>
<dbReference type="SMART" id="SM00267">
    <property type="entry name" value="GGDEF"/>
    <property type="match status" value="1"/>
</dbReference>
<dbReference type="SUPFAM" id="SSF141868">
    <property type="entry name" value="EAL domain-like"/>
    <property type="match status" value="1"/>
</dbReference>
<accession>A0A4R2L5T8</accession>
<evidence type="ECO:0000256" key="1">
    <source>
        <dbReference type="ARBA" id="ARBA00012282"/>
    </source>
</evidence>
<dbReference type="SMART" id="SM00304">
    <property type="entry name" value="HAMP"/>
    <property type="match status" value="1"/>
</dbReference>
<feature type="transmembrane region" description="Helical" evidence="3">
    <location>
        <begin position="173"/>
        <end position="192"/>
    </location>
</feature>
<evidence type="ECO:0000259" key="7">
    <source>
        <dbReference type="PROSITE" id="PS50887"/>
    </source>
</evidence>
<dbReference type="GO" id="GO:0007165">
    <property type="term" value="P:signal transduction"/>
    <property type="evidence" value="ECO:0007669"/>
    <property type="project" value="InterPro"/>
</dbReference>
<evidence type="ECO:0000313" key="9">
    <source>
        <dbReference type="Proteomes" id="UP000295765"/>
    </source>
</evidence>
<dbReference type="Pfam" id="PF13185">
    <property type="entry name" value="GAF_2"/>
    <property type="match status" value="1"/>
</dbReference>
<dbReference type="InterPro" id="IPR003018">
    <property type="entry name" value="GAF"/>
</dbReference>
<gene>
    <name evidence="8" type="ORF">EV699_10946</name>
</gene>
<evidence type="ECO:0000259" key="5">
    <source>
        <dbReference type="PROSITE" id="PS50883"/>
    </source>
</evidence>
<keyword evidence="3" id="KW-0472">Membrane</keyword>
<dbReference type="InterPro" id="IPR029016">
    <property type="entry name" value="GAF-like_dom_sf"/>
</dbReference>
<comment type="caution">
    <text evidence="8">The sequence shown here is derived from an EMBL/GenBank/DDBJ whole genome shotgun (WGS) entry which is preliminary data.</text>
</comment>
<dbReference type="PROSITE" id="PS50883">
    <property type="entry name" value="EAL"/>
    <property type="match status" value="1"/>
</dbReference>
<feature type="domain" description="HAMP" evidence="6">
    <location>
        <begin position="197"/>
        <end position="249"/>
    </location>
</feature>
<sequence>MTPLANARGSLRTRLVLPLLALGTLVSLAVLAVVSIVVCKELDAQLLARARAMVEIVDHASANLEPADRLQLLVAALGSSADIDWVAVSAHEPARVIASSRPAWRDREVAALPELARLVDGDGDGASDCSDATAAALCVASPLDLARGAGLMAAAVALRLDATAQRAMVRTTVLQIAAVLVLGTVLLLAVYYRLLTRRVLHPLDTLQRALERRAHGDGGVRTRLGGDDEIATVAAALDALFDTLDERNAHLRRLSRLYATLSESNQAIMLLRDRRALFERICRLAVELGELPAAWIGVPDARGEHIEIAATWGTEAAFIAGQERLPLDPTQPRGRGPSATALRSGETVVIDDYLGDPRTAPWHARAREHRIRSTASVPVHVGGTVVAVFTLYAGSVGFFDRDMLLLLSEMADDIGFALENLARENARASTEAALRESEARYRQLFDANPTPMWVLDPASLAFLMVNTAAVNAFGRTRDAFLAATLHELCAPASLRPLLEHLAHCGPEATTTAPLPWQPEVAGGRALAFEVHAHAIVFEGRPGLLVLLNDVTARRQAEERAAYLSSHDPLTDLPNRSLLNDRLRQALAMARRHGRGLAVLYIDIDRFKLVNDSLGRAAGDRLLRVLANRLRGTLRAGDTVCRIAADEFVVLVNDIRSPEQAGLVAEKLRAMLATPLTLDHEELRPSCSVGVALFPDDGTDVETLLRNADMAMHLAKESGRDGYRFFTRDLDRRASERLALENGLRRALERGEFVLHYQPQVSLVDGGLTGFEALLRWQHPDWGLVAPGRFVPVAEETGLIVPIGDWVIREACRQNREWQDTGFPRVPVAVNMSAAQFRQADLVERVDAAIAASGLAPIWLEIELTESILMGESEATVTTIDRLKALGVRLAIDDFGTGYSNLGYLKRFAVDTLKIDRSFVRDLAGNTPQDEAIVAAIIGLAHSLGLGVTAEGVEQPQQAERLVALGCTHAQGFHFGRPQAAAAINAHLAFPPVATAS</sequence>
<dbReference type="SUPFAM" id="SSF55073">
    <property type="entry name" value="Nucleotide cyclase"/>
    <property type="match status" value="1"/>
</dbReference>
<dbReference type="InterPro" id="IPR043128">
    <property type="entry name" value="Rev_trsase/Diguanyl_cyclase"/>
</dbReference>
<dbReference type="NCBIfam" id="TIGR00254">
    <property type="entry name" value="GGDEF"/>
    <property type="match status" value="1"/>
</dbReference>
<dbReference type="PROSITE" id="PS50112">
    <property type="entry name" value="PAS"/>
    <property type="match status" value="1"/>
</dbReference>
<dbReference type="PROSITE" id="PS50885">
    <property type="entry name" value="HAMP"/>
    <property type="match status" value="1"/>
</dbReference>
<evidence type="ECO:0000259" key="6">
    <source>
        <dbReference type="PROSITE" id="PS50885"/>
    </source>
</evidence>
<dbReference type="PROSITE" id="PS50887">
    <property type="entry name" value="GGDEF"/>
    <property type="match status" value="1"/>
</dbReference>
<dbReference type="SMART" id="SM00091">
    <property type="entry name" value="PAS"/>
    <property type="match status" value="1"/>
</dbReference>
<dbReference type="CDD" id="cd01949">
    <property type="entry name" value="GGDEF"/>
    <property type="match status" value="1"/>
</dbReference>
<dbReference type="NCBIfam" id="TIGR00229">
    <property type="entry name" value="sensory_box"/>
    <property type="match status" value="1"/>
</dbReference>
<dbReference type="Gene3D" id="3.30.70.270">
    <property type="match status" value="1"/>
</dbReference>
<keyword evidence="3" id="KW-0812">Transmembrane</keyword>
<dbReference type="FunFam" id="3.20.20.450:FF:000001">
    <property type="entry name" value="Cyclic di-GMP phosphodiesterase yahA"/>
    <property type="match status" value="1"/>
</dbReference>
<dbReference type="SMART" id="SM00065">
    <property type="entry name" value="GAF"/>
    <property type="match status" value="1"/>
</dbReference>
<feature type="domain" description="PAS" evidence="4">
    <location>
        <begin position="437"/>
        <end position="501"/>
    </location>
</feature>
<dbReference type="InterPro" id="IPR052155">
    <property type="entry name" value="Biofilm_reg_signaling"/>
</dbReference>
<keyword evidence="9" id="KW-1185">Reference proteome</keyword>